<dbReference type="GO" id="GO:0006511">
    <property type="term" value="P:ubiquitin-dependent protein catabolic process"/>
    <property type="evidence" value="ECO:0007669"/>
    <property type="project" value="TreeGrafter"/>
</dbReference>
<dbReference type="PANTHER" id="PTHR10758">
    <property type="entry name" value="26S PROTEASOME NON-ATPASE REGULATORY SUBUNIT 3/COP9 SIGNALOSOME COMPLEX SUBUNIT 3"/>
    <property type="match status" value="1"/>
</dbReference>
<protein>
    <recommendedName>
        <fullName evidence="3">COP9 signalosome complex subunit 3 N-terminal helical repeats domain-containing protein</fullName>
    </recommendedName>
</protein>
<dbReference type="EMBL" id="LT882681">
    <property type="protein sequence ID" value="SMY25491.1"/>
    <property type="molecule type" value="Genomic_DNA"/>
</dbReference>
<sequence>MADELPTMLAFPPEKKKGGLSTKEYDAAITTHLKQLKDISPTAWEKKDLLEMLDPAVNSIPYLFALNIQISNSQKNNKRLDELATLALDYLVTFDPIQVRYVGEQWRLLFEFAFGMLEHNRSTDLTALVTALLRLDPTSGTLTSSHLRLVRLCLAHGVPSQALPLLDKDIYAYPQRSVKNVPDELLCEEQELSNVFITEKSHFSRQLGAEHVLEYYLLAAHVYIGYRNFPRARLCLECVLLTPSQGHTTSALQAEAYQKWLLIGLIYEGKPFPAIRTLDSVVAKSVENATTLYKALVSDFQARNLPKFRAEVEFGGSTWADDGNLRLVRECENALQRYRVIDLQKTYAALPVGRVAALLDLQSKETLLLLQDMISRDYLRAELSPPTSNASDSDENVVLRFLPDLATTDEADLERQTERIAALVNFVRDAERRVALSREFVEWQRRSKRAGAADGDLADAMDLSWDEPGKGGNSMLDMEDGVEELEDDEDLMT</sequence>
<keyword evidence="1" id="KW-0963">Cytoplasm</keyword>
<feature type="compositionally biased region" description="Acidic residues" evidence="2">
    <location>
        <begin position="477"/>
        <end position="493"/>
    </location>
</feature>
<dbReference type="Pfam" id="PF22788">
    <property type="entry name" value="COP9_hel_rpt"/>
    <property type="match status" value="1"/>
</dbReference>
<name>A0A1Y6LS60_ZYMTR</name>
<feature type="domain" description="COP9 signalosome complex subunit 3 N-terminal helical repeats" evidence="3">
    <location>
        <begin position="47"/>
        <end position="270"/>
    </location>
</feature>
<evidence type="ECO:0000259" key="3">
    <source>
        <dbReference type="Pfam" id="PF22788"/>
    </source>
</evidence>
<evidence type="ECO:0000256" key="1">
    <source>
        <dbReference type="ARBA" id="ARBA00022490"/>
    </source>
</evidence>
<reference evidence="4 5" key="1">
    <citation type="submission" date="2016-10" db="EMBL/GenBank/DDBJ databases">
        <authorList>
            <person name="Varghese N."/>
        </authorList>
    </citation>
    <scope>NUCLEOTIDE SEQUENCE [LARGE SCALE GENOMIC DNA]</scope>
</reference>
<dbReference type="Proteomes" id="UP000215453">
    <property type="component" value="Chromosome 6"/>
</dbReference>
<dbReference type="GO" id="GO:0008180">
    <property type="term" value="C:COP9 signalosome"/>
    <property type="evidence" value="ECO:0007669"/>
    <property type="project" value="TreeGrafter"/>
</dbReference>
<gene>
    <name evidence="4" type="ORF">ZT1A5_G6933</name>
</gene>
<organism evidence="4 5">
    <name type="scientific">Zymoseptoria tritici ST99CH_1A5</name>
    <dbReference type="NCBI Taxonomy" id="1276529"/>
    <lineage>
        <taxon>Eukaryota</taxon>
        <taxon>Fungi</taxon>
        <taxon>Dikarya</taxon>
        <taxon>Ascomycota</taxon>
        <taxon>Pezizomycotina</taxon>
        <taxon>Dothideomycetes</taxon>
        <taxon>Dothideomycetidae</taxon>
        <taxon>Mycosphaerellales</taxon>
        <taxon>Mycosphaerellaceae</taxon>
        <taxon>Zymoseptoria</taxon>
    </lineage>
</organism>
<evidence type="ECO:0000256" key="2">
    <source>
        <dbReference type="SAM" id="MobiDB-lite"/>
    </source>
</evidence>
<proteinExistence type="predicted"/>
<accession>A0A1Y6LS60</accession>
<feature type="region of interest" description="Disordered" evidence="2">
    <location>
        <begin position="457"/>
        <end position="493"/>
    </location>
</feature>
<dbReference type="PANTHER" id="PTHR10758:SF1">
    <property type="entry name" value="COP9 SIGNALOSOME COMPLEX SUBUNIT 3"/>
    <property type="match status" value="1"/>
</dbReference>
<dbReference type="AlphaFoldDB" id="A0A1Y6LS60"/>
<dbReference type="InterPro" id="IPR055089">
    <property type="entry name" value="COP9_N"/>
</dbReference>
<dbReference type="InterPro" id="IPR050756">
    <property type="entry name" value="CSN3"/>
</dbReference>
<evidence type="ECO:0000313" key="5">
    <source>
        <dbReference type="Proteomes" id="UP000215453"/>
    </source>
</evidence>
<evidence type="ECO:0000313" key="4">
    <source>
        <dbReference type="EMBL" id="SMY25491.1"/>
    </source>
</evidence>